<proteinExistence type="predicted"/>
<dbReference type="AlphaFoldDB" id="A0AAE1E1N3"/>
<evidence type="ECO:0008006" key="3">
    <source>
        <dbReference type="Google" id="ProtNLM"/>
    </source>
</evidence>
<organism evidence="1 2">
    <name type="scientific">Elysia crispata</name>
    <name type="common">lettuce slug</name>
    <dbReference type="NCBI Taxonomy" id="231223"/>
    <lineage>
        <taxon>Eukaryota</taxon>
        <taxon>Metazoa</taxon>
        <taxon>Spiralia</taxon>
        <taxon>Lophotrochozoa</taxon>
        <taxon>Mollusca</taxon>
        <taxon>Gastropoda</taxon>
        <taxon>Heterobranchia</taxon>
        <taxon>Euthyneura</taxon>
        <taxon>Panpulmonata</taxon>
        <taxon>Sacoglossa</taxon>
        <taxon>Placobranchoidea</taxon>
        <taxon>Plakobranchidae</taxon>
        <taxon>Elysia</taxon>
    </lineage>
</organism>
<name>A0AAE1E1N3_9GAST</name>
<reference evidence="1" key="1">
    <citation type="journal article" date="2023" name="G3 (Bethesda)">
        <title>A reference genome for the long-term kleptoplast-retaining sea slug Elysia crispata morphotype clarki.</title>
        <authorList>
            <person name="Eastman K.E."/>
            <person name="Pendleton A.L."/>
            <person name="Shaikh M.A."/>
            <person name="Suttiyut T."/>
            <person name="Ogas R."/>
            <person name="Tomko P."/>
            <person name="Gavelis G."/>
            <person name="Widhalm J.R."/>
            <person name="Wisecaver J.H."/>
        </authorList>
    </citation>
    <scope>NUCLEOTIDE SEQUENCE</scope>
    <source>
        <strain evidence="1">ECLA1</strain>
    </source>
</reference>
<dbReference type="Proteomes" id="UP001283361">
    <property type="component" value="Unassembled WGS sequence"/>
</dbReference>
<dbReference type="EMBL" id="JAWDGP010001489">
    <property type="protein sequence ID" value="KAK3791039.1"/>
    <property type="molecule type" value="Genomic_DNA"/>
</dbReference>
<accession>A0AAE1E1N3</accession>
<protein>
    <recommendedName>
        <fullName evidence="3">Reverse transcriptase domain-containing protein</fullName>
    </recommendedName>
</protein>
<keyword evidence="2" id="KW-1185">Reference proteome</keyword>
<sequence length="91" mass="10501">MLIERSIKTETGLLLWLSDHSEAFDKIRHKALVKLLTELDVDSIDLRILFVLRDDTDRHKESGWSEARGTKLRYADDRPLTAESEEMGGFV</sequence>
<evidence type="ECO:0000313" key="2">
    <source>
        <dbReference type="Proteomes" id="UP001283361"/>
    </source>
</evidence>
<gene>
    <name evidence="1" type="ORF">RRG08_001803</name>
</gene>
<comment type="caution">
    <text evidence="1">The sequence shown here is derived from an EMBL/GenBank/DDBJ whole genome shotgun (WGS) entry which is preliminary data.</text>
</comment>
<evidence type="ECO:0000313" key="1">
    <source>
        <dbReference type="EMBL" id="KAK3791039.1"/>
    </source>
</evidence>